<keyword evidence="7" id="KW-1185">Reference proteome</keyword>
<protein>
    <recommendedName>
        <fullName evidence="5">Poly A polymerase head domain-containing protein</fullName>
    </recommendedName>
</protein>
<dbReference type="Proteomes" id="UP001144673">
    <property type="component" value="Chromosome 3"/>
</dbReference>
<feature type="domain" description="Poly A polymerase head" evidence="5">
    <location>
        <begin position="36"/>
        <end position="189"/>
    </location>
</feature>
<evidence type="ECO:0000259" key="5">
    <source>
        <dbReference type="Pfam" id="PF01743"/>
    </source>
</evidence>
<dbReference type="CDD" id="cd05398">
    <property type="entry name" value="NT_ClassII-CCAase"/>
    <property type="match status" value="1"/>
</dbReference>
<keyword evidence="2 4" id="KW-0808">Transferase</keyword>
<evidence type="ECO:0000313" key="6">
    <source>
        <dbReference type="EMBL" id="KAJ4147423.1"/>
    </source>
</evidence>
<evidence type="ECO:0000313" key="7">
    <source>
        <dbReference type="Proteomes" id="UP001144673"/>
    </source>
</evidence>
<dbReference type="GO" id="GO:0003723">
    <property type="term" value="F:RNA binding"/>
    <property type="evidence" value="ECO:0007669"/>
    <property type="project" value="UniProtKB-KW"/>
</dbReference>
<dbReference type="GO" id="GO:0052927">
    <property type="term" value="F:CC tRNA cytidylyltransferase activity"/>
    <property type="evidence" value="ECO:0007669"/>
    <property type="project" value="TreeGrafter"/>
</dbReference>
<gene>
    <name evidence="6" type="ORF">LMH87_001943</name>
</gene>
<dbReference type="EMBL" id="JAJHUN010000010">
    <property type="protein sequence ID" value="KAJ4147423.1"/>
    <property type="molecule type" value="Genomic_DNA"/>
</dbReference>
<comment type="caution">
    <text evidence="6">The sequence shown here is derived from an EMBL/GenBank/DDBJ whole genome shotgun (WGS) entry which is preliminary data.</text>
</comment>
<accession>A0A9W8Q7J0</accession>
<dbReference type="GO" id="GO:0001680">
    <property type="term" value="P:tRNA 3'-terminal CCA addition"/>
    <property type="evidence" value="ECO:0007669"/>
    <property type="project" value="TreeGrafter"/>
</dbReference>
<sequence>MAMATRQLNIELLPAEQLLREFLLDCSQLVPGLETWITGGWVRDRLLGIPSSDLDLALNNLTGKEFVTVLQAFFARPEIAQKYSEKASCLGMSQPYFSRAHIAKKNPKMSKKLETAGCILFGLDVDLVNLRKEVYDGRSRDPDMEFGTAAEDASRRDATVNALFFHLERQEVVDFTGWGIKDLDARTMRTPLEPKQTLMDDPLRVLRLIRVASKLGFSIAPETARCTLDPEVHRALDTIITRDRVGAELDKMMAGSNTETAFDFLFDFHLYSPIFFRSDSTVLENLASQHPAWRIQSASSSPWPRTWPLAYNMLGRILVGQSNLSHLIRSYENIEYLWLLAAYSPLAGLRQALRKEIVREAASSIKASAKAAKLLDDSLGKFDSIRTMVACFEEQAGQCCSRGECETLHQDTAKDNVTSFQVSLFESMLEKYANFADFVLYQKLQNAVLGRPLLNGIEIQDLFGLQKGGKYLQIITEKLLKWQFDNAEATKEDCKKWLLQEKYVLGLPTTG</sequence>
<evidence type="ECO:0000256" key="4">
    <source>
        <dbReference type="RuleBase" id="RU003953"/>
    </source>
</evidence>
<dbReference type="Gene3D" id="3.30.460.10">
    <property type="entry name" value="Beta Polymerase, domain 2"/>
    <property type="match status" value="1"/>
</dbReference>
<dbReference type="GO" id="GO:0052929">
    <property type="term" value="F:ATP:3'-cytidine-cytidine-tRNA adenylyltransferase activity"/>
    <property type="evidence" value="ECO:0007669"/>
    <property type="project" value="TreeGrafter"/>
</dbReference>
<dbReference type="PANTHER" id="PTHR13734">
    <property type="entry name" value="TRNA-NUCLEOTIDYLTRANSFERASE"/>
    <property type="match status" value="1"/>
</dbReference>
<dbReference type="PANTHER" id="PTHR13734:SF5">
    <property type="entry name" value="CCA TRNA NUCLEOTIDYLTRANSFERASE, MITOCHONDRIAL"/>
    <property type="match status" value="1"/>
</dbReference>
<dbReference type="InterPro" id="IPR002646">
    <property type="entry name" value="PolA_pol_head_dom"/>
</dbReference>
<reference evidence="6" key="1">
    <citation type="journal article" date="2023" name="Access Microbiol">
        <title>De-novo genome assembly for Akanthomyces muscarius, a biocontrol agent of insect agricultural pests.</title>
        <authorList>
            <person name="Erdos Z."/>
            <person name="Studholme D.J."/>
            <person name="Raymond B."/>
            <person name="Sharma M."/>
        </authorList>
    </citation>
    <scope>NUCLEOTIDE SEQUENCE</scope>
    <source>
        <strain evidence="6">Ve6</strain>
    </source>
</reference>
<proteinExistence type="inferred from homology"/>
<dbReference type="GeneID" id="80889102"/>
<dbReference type="InterPro" id="IPR043519">
    <property type="entry name" value="NT_sf"/>
</dbReference>
<dbReference type="RefSeq" id="XP_056050364.1">
    <property type="nucleotide sequence ID" value="XM_056193313.1"/>
</dbReference>
<dbReference type="KEGG" id="amus:LMH87_001943"/>
<dbReference type="SUPFAM" id="SSF81891">
    <property type="entry name" value="Poly A polymerase C-terminal region-like"/>
    <property type="match status" value="1"/>
</dbReference>
<organism evidence="6 7">
    <name type="scientific">Akanthomyces muscarius</name>
    <name type="common">Entomopathogenic fungus</name>
    <name type="synonym">Lecanicillium muscarium</name>
    <dbReference type="NCBI Taxonomy" id="2231603"/>
    <lineage>
        <taxon>Eukaryota</taxon>
        <taxon>Fungi</taxon>
        <taxon>Dikarya</taxon>
        <taxon>Ascomycota</taxon>
        <taxon>Pezizomycotina</taxon>
        <taxon>Sordariomycetes</taxon>
        <taxon>Hypocreomycetidae</taxon>
        <taxon>Hypocreales</taxon>
        <taxon>Cordycipitaceae</taxon>
        <taxon>Akanthomyces</taxon>
    </lineage>
</organism>
<evidence type="ECO:0000256" key="2">
    <source>
        <dbReference type="ARBA" id="ARBA00022679"/>
    </source>
</evidence>
<evidence type="ECO:0000256" key="1">
    <source>
        <dbReference type="ARBA" id="ARBA00007265"/>
    </source>
</evidence>
<dbReference type="AlphaFoldDB" id="A0A9W8Q7J0"/>
<name>A0A9W8Q7J0_AKAMU</name>
<dbReference type="Pfam" id="PF01743">
    <property type="entry name" value="PolyA_pol"/>
    <property type="match status" value="1"/>
</dbReference>
<dbReference type="SUPFAM" id="SSF81301">
    <property type="entry name" value="Nucleotidyltransferase"/>
    <property type="match status" value="1"/>
</dbReference>
<dbReference type="Gene3D" id="1.10.3090.10">
    <property type="entry name" value="cca-adding enzyme, domain 2"/>
    <property type="match status" value="1"/>
</dbReference>
<evidence type="ECO:0000256" key="3">
    <source>
        <dbReference type="ARBA" id="ARBA00022884"/>
    </source>
</evidence>
<comment type="similarity">
    <text evidence="1 4">Belongs to the tRNA nucleotidyltransferase/poly(A) polymerase family.</text>
</comment>
<keyword evidence="3 4" id="KW-0694">RNA-binding</keyword>